<reference evidence="2 3" key="1">
    <citation type="submission" date="2018-05" db="EMBL/GenBank/DDBJ databases">
        <title>Complete genome sequence of the Type Strain of Streptomyces spongiicola HNM0071, the producer of staurosporine.</title>
        <authorList>
            <person name="Zhou S."/>
            <person name="Huang X."/>
        </authorList>
    </citation>
    <scope>NUCLEOTIDE SEQUENCE [LARGE SCALE GENOMIC DNA]</scope>
    <source>
        <strain evidence="2 3">HNM0071</strain>
    </source>
</reference>
<gene>
    <name evidence="2" type="ORF">DDQ41_10310</name>
</gene>
<keyword evidence="3" id="KW-1185">Reference proteome</keyword>
<accession>A0ABM6V5D2</accession>
<name>A0ABM6V5D2_9ACTN</name>
<evidence type="ECO:0000256" key="1">
    <source>
        <dbReference type="SAM" id="MobiDB-lite"/>
    </source>
</evidence>
<sequence>MRRVRRRRGPHRGRSAGPGAADRALPRRSHGLRSDELRSGRLGIRRAELAYGGSTKELPHGAYPGV</sequence>
<feature type="region of interest" description="Disordered" evidence="1">
    <location>
        <begin position="1"/>
        <end position="39"/>
    </location>
</feature>
<feature type="compositionally biased region" description="Basic residues" evidence="1">
    <location>
        <begin position="1"/>
        <end position="14"/>
    </location>
</feature>
<evidence type="ECO:0000313" key="2">
    <source>
        <dbReference type="EMBL" id="AWK09250.1"/>
    </source>
</evidence>
<organism evidence="2 3">
    <name type="scientific">Streptomyces spongiicola</name>
    <dbReference type="NCBI Taxonomy" id="1690221"/>
    <lineage>
        <taxon>Bacteria</taxon>
        <taxon>Bacillati</taxon>
        <taxon>Actinomycetota</taxon>
        <taxon>Actinomycetes</taxon>
        <taxon>Kitasatosporales</taxon>
        <taxon>Streptomycetaceae</taxon>
        <taxon>Streptomyces</taxon>
    </lineage>
</organism>
<proteinExistence type="predicted"/>
<protein>
    <submittedName>
        <fullName evidence="2">Uncharacterized protein</fullName>
    </submittedName>
</protein>
<dbReference type="Proteomes" id="UP000245051">
    <property type="component" value="Chromosome"/>
</dbReference>
<dbReference type="EMBL" id="CP029254">
    <property type="protein sequence ID" value="AWK09250.1"/>
    <property type="molecule type" value="Genomic_DNA"/>
</dbReference>
<evidence type="ECO:0000313" key="3">
    <source>
        <dbReference type="Proteomes" id="UP000245051"/>
    </source>
</evidence>